<dbReference type="AlphaFoldDB" id="A0A9P0F0S3"/>
<sequence length="233" mass="26792">MADEKPVNINVRKRKHADSQEVRKKYCIIHFGHNTKDLNLLSFTDHSFNRVLSCRKIRLAATNPTHRFDDVCNGIPDELDSAIHYYHRWCYKKFTNLQRVEYVDATTASTSKHSPRKGAGSVLFPKNSCVFCNKERKWVPSRSEREYPTQCVTETAAKSILTAAENKKDEKLLRQIRGVDLLPKRSIIIMNAEKNTPKIRIGGILRIPRKSQSNGLKPTLPHFSMFPSILMRA</sequence>
<evidence type="ECO:0000313" key="1">
    <source>
        <dbReference type="EMBL" id="CAH0387090.1"/>
    </source>
</evidence>
<dbReference type="EMBL" id="OU963864">
    <property type="protein sequence ID" value="CAH0387090.1"/>
    <property type="molecule type" value="Genomic_DNA"/>
</dbReference>
<reference evidence="1" key="1">
    <citation type="submission" date="2021-12" db="EMBL/GenBank/DDBJ databases">
        <authorList>
            <person name="King R."/>
        </authorList>
    </citation>
    <scope>NUCLEOTIDE SEQUENCE</scope>
</reference>
<gene>
    <name evidence="1" type="ORF">BEMITA_LOCUS6144</name>
</gene>
<protein>
    <submittedName>
        <fullName evidence="1">Uncharacterized protein</fullName>
    </submittedName>
</protein>
<keyword evidence="2" id="KW-1185">Reference proteome</keyword>
<dbReference type="Proteomes" id="UP001152759">
    <property type="component" value="Chromosome 3"/>
</dbReference>
<name>A0A9P0F0S3_BEMTA</name>
<organism evidence="1 2">
    <name type="scientific">Bemisia tabaci</name>
    <name type="common">Sweetpotato whitefly</name>
    <name type="synonym">Aleurodes tabaci</name>
    <dbReference type="NCBI Taxonomy" id="7038"/>
    <lineage>
        <taxon>Eukaryota</taxon>
        <taxon>Metazoa</taxon>
        <taxon>Ecdysozoa</taxon>
        <taxon>Arthropoda</taxon>
        <taxon>Hexapoda</taxon>
        <taxon>Insecta</taxon>
        <taxon>Pterygota</taxon>
        <taxon>Neoptera</taxon>
        <taxon>Paraneoptera</taxon>
        <taxon>Hemiptera</taxon>
        <taxon>Sternorrhyncha</taxon>
        <taxon>Aleyrodoidea</taxon>
        <taxon>Aleyrodidae</taxon>
        <taxon>Aleyrodinae</taxon>
        <taxon>Bemisia</taxon>
    </lineage>
</organism>
<proteinExistence type="predicted"/>
<accession>A0A9P0F0S3</accession>
<evidence type="ECO:0000313" key="2">
    <source>
        <dbReference type="Proteomes" id="UP001152759"/>
    </source>
</evidence>